<evidence type="ECO:0000256" key="4">
    <source>
        <dbReference type="HAMAP-Rule" id="MF_00270"/>
    </source>
</evidence>
<dbReference type="GO" id="GO:0009507">
    <property type="term" value="C:chloroplast"/>
    <property type="evidence" value="ECO:0007669"/>
    <property type="project" value="UniProtKB-SubCell"/>
</dbReference>
<accession>B7T1Q8</accession>
<dbReference type="GO" id="GO:0005840">
    <property type="term" value="C:ribosome"/>
    <property type="evidence" value="ECO:0007669"/>
    <property type="project" value="UniProtKB-KW"/>
</dbReference>
<evidence type="ECO:0000256" key="5">
    <source>
        <dbReference type="RuleBase" id="RU003910"/>
    </source>
</evidence>
<dbReference type="InterPro" id="IPR018275">
    <property type="entry name" value="Ribosomal_bS18_CS"/>
</dbReference>
<evidence type="ECO:0000256" key="2">
    <source>
        <dbReference type="ARBA" id="ARBA00022980"/>
    </source>
</evidence>
<evidence type="ECO:0000313" key="6">
    <source>
        <dbReference type="EMBL" id="ACF70872.1"/>
    </source>
</evidence>
<dbReference type="EMBL" id="EU912438">
    <property type="protein sequence ID" value="ACF70872.1"/>
    <property type="molecule type" value="Genomic_DNA"/>
</dbReference>
<evidence type="ECO:0000256" key="3">
    <source>
        <dbReference type="ARBA" id="ARBA00023274"/>
    </source>
</evidence>
<geneLocation type="chloroplast" evidence="6"/>
<dbReference type="PANTHER" id="PTHR13479">
    <property type="entry name" value="30S RIBOSOMAL PROTEIN S18"/>
    <property type="match status" value="1"/>
</dbReference>
<dbReference type="AlphaFoldDB" id="B7T1Q8"/>
<gene>
    <name evidence="4 6" type="primary">rps18</name>
</gene>
<dbReference type="HAMAP" id="MF_00270">
    <property type="entry name" value="Ribosomal_bS18"/>
    <property type="match status" value="1"/>
</dbReference>
<reference evidence="6" key="1">
    <citation type="journal article" date="2008" name="Proc. Natl. Acad. Sci. U.S.A.">
        <title>Horizontal gene transfer of the algal nuclear gene psbO to the photosynthetic sea slug Elysia chlorotica.</title>
        <authorList>
            <person name="Rumpho M.E."/>
            <person name="Worful J.M."/>
            <person name="Lee J."/>
            <person name="Kannan K."/>
            <person name="Tyler M.S."/>
            <person name="Bhattacharya D."/>
            <person name="Moustafa A."/>
            <person name="Manhart J.R."/>
        </authorList>
    </citation>
    <scope>NUCLEOTIDE SEQUENCE [LARGE SCALE GENOMIC DNA]</scope>
    <source>
        <strain>CCMP2940</strain>
    </source>
</reference>
<dbReference type="RefSeq" id="YP_002327457.1">
    <property type="nucleotide sequence ID" value="NC_011600.1"/>
</dbReference>
<keyword evidence="6" id="KW-0934">Plastid</keyword>
<dbReference type="GO" id="GO:0003735">
    <property type="term" value="F:structural constituent of ribosome"/>
    <property type="evidence" value="ECO:0007669"/>
    <property type="project" value="InterPro"/>
</dbReference>
<dbReference type="NCBIfam" id="TIGR00165">
    <property type="entry name" value="S18"/>
    <property type="match status" value="1"/>
</dbReference>
<dbReference type="Gene3D" id="4.10.640.10">
    <property type="entry name" value="Ribosomal protein S18"/>
    <property type="match status" value="1"/>
</dbReference>
<dbReference type="PROSITE" id="PS00057">
    <property type="entry name" value="RIBOSOMAL_S18"/>
    <property type="match status" value="1"/>
</dbReference>
<keyword evidence="4" id="KW-0694">RNA-binding</keyword>
<sequence length="92" mass="10932">MRLIKHRLSPLKPTEIIDYKNIDLLHSFLNRQGKIRPRRSTKLTLKQQRKLAKSVKQARFLNLLPFIVNNVVKAKLKKKYNKKKILKKKSNS</sequence>
<protein>
    <recommendedName>
        <fullName evidence="4">Small ribosomal subunit protein bS18c</fullName>
    </recommendedName>
</protein>
<dbReference type="PANTHER" id="PTHR13479:SF40">
    <property type="entry name" value="SMALL RIBOSOMAL SUBUNIT PROTEIN BS18M"/>
    <property type="match status" value="1"/>
</dbReference>
<comment type="subunit">
    <text evidence="4">Part of the 30S ribosomal subunit.</text>
</comment>
<keyword evidence="6" id="KW-0150">Chloroplast</keyword>
<dbReference type="GeneID" id="7055965"/>
<keyword evidence="4" id="KW-0699">rRNA-binding</keyword>
<keyword evidence="2 4" id="KW-0689">Ribosomal protein</keyword>
<dbReference type="GO" id="GO:0006412">
    <property type="term" value="P:translation"/>
    <property type="evidence" value="ECO:0007669"/>
    <property type="project" value="UniProtKB-UniRule"/>
</dbReference>
<dbReference type="GO" id="GO:1990904">
    <property type="term" value="C:ribonucleoprotein complex"/>
    <property type="evidence" value="ECO:0007669"/>
    <property type="project" value="UniProtKB-KW"/>
</dbReference>
<dbReference type="Pfam" id="PF01084">
    <property type="entry name" value="Ribosomal_S18"/>
    <property type="match status" value="1"/>
</dbReference>
<dbReference type="PRINTS" id="PR00974">
    <property type="entry name" value="RIBOSOMALS18"/>
</dbReference>
<dbReference type="InterPro" id="IPR036870">
    <property type="entry name" value="Ribosomal_bS18_sf"/>
</dbReference>
<dbReference type="InterPro" id="IPR001648">
    <property type="entry name" value="Ribosomal_bS18"/>
</dbReference>
<organism evidence="6">
    <name type="scientific">Vaucheria litorea</name>
    <name type="common">Yellow-green alga</name>
    <dbReference type="NCBI Taxonomy" id="109269"/>
    <lineage>
        <taxon>Eukaryota</taxon>
        <taxon>Sar</taxon>
        <taxon>Stramenopiles</taxon>
        <taxon>Ochrophyta</taxon>
        <taxon>PX clade</taxon>
        <taxon>Xanthophyceae</taxon>
        <taxon>Vaucheriales</taxon>
        <taxon>Vaucheriaceae</taxon>
        <taxon>Vaucheria</taxon>
    </lineage>
</organism>
<dbReference type="SUPFAM" id="SSF46911">
    <property type="entry name" value="Ribosomal protein S18"/>
    <property type="match status" value="1"/>
</dbReference>
<comment type="subcellular location">
    <subcellularLocation>
        <location evidence="4">Plastid</location>
        <location evidence="4">Chloroplast</location>
    </subcellularLocation>
</comment>
<comment type="similarity">
    <text evidence="1 4 5">Belongs to the bacterial ribosomal protein bS18 family.</text>
</comment>
<proteinExistence type="inferred from homology"/>
<keyword evidence="3 4" id="KW-0687">Ribonucleoprotein</keyword>
<dbReference type="GO" id="GO:0070181">
    <property type="term" value="F:small ribosomal subunit rRNA binding"/>
    <property type="evidence" value="ECO:0007669"/>
    <property type="project" value="TreeGrafter"/>
</dbReference>
<name>B7T1Q8_VAULI</name>
<evidence type="ECO:0000256" key="1">
    <source>
        <dbReference type="ARBA" id="ARBA00005589"/>
    </source>
</evidence>